<evidence type="ECO:0000313" key="5">
    <source>
        <dbReference type="Proteomes" id="UP000061489"/>
    </source>
</evidence>
<dbReference type="Proteomes" id="UP000061489">
    <property type="component" value="Chromosome"/>
</dbReference>
<proteinExistence type="predicted"/>
<dbReference type="RefSeq" id="WP_052472092.1">
    <property type="nucleotide sequence ID" value="NZ_CP007151.1"/>
</dbReference>
<dbReference type="EMBL" id="CP007151">
    <property type="protein sequence ID" value="AHI30239.1"/>
    <property type="molecule type" value="Genomic_DNA"/>
</dbReference>
<dbReference type="Pfam" id="PF20249">
    <property type="entry name" value="VasX_N"/>
    <property type="match status" value="1"/>
</dbReference>
<keyword evidence="2" id="KW-1133">Transmembrane helix</keyword>
<evidence type="ECO:0000313" key="4">
    <source>
        <dbReference type="EMBL" id="AHI30239.1"/>
    </source>
</evidence>
<keyword evidence="2" id="KW-0472">Membrane</keyword>
<sequence length="1122" mass="122364">MTNTLSFMDETLENSVRRRAEYDDSNPGELILSVPKRAGGYINLTLLERAQSSVEQDEHQENTLLRIKPLAELAENLPFKSGGLTFHTGRAVALLRPGYLYVFRGSELWRELEIDTHGLMSDVDLQSVRLARAKFEKPGSVVRASEGEWLSNLLVPVLLQGRAVINEIRVAYSEVQWDWRYITRLEQDANARLTRTSGIEHAWPAVTVDDLVFEKGYPASSIANVTALRARDLGMELMLENPAVYQPDFATPDDTELCMRLTRRLEQIASDDGHDSMGMDLNGEAGEDLLKELRSQKGVVGVSIPDPLFQLRHSLAQLHLALHYLDAVDTSIKQKPMAHSAMLIRQAVFDPLTLDGKTDLQKYADAIDKEKLDAVLDTKEKDHAVAVINRHVERLQEMMKSSVLAAVLDDYRECGDLAICEGYLLIADKLNLLQQIPGVLRANGFARESDLFKSLKRWLFDSDFLTAWAPQSPDADDDELSEESKSAHDLLLRLTEDRSEITEEMLDRLNLQSLAYLEKQLHDREAGDGGIVKNISDAGKVGSLVARALEEWSTAVLKVGERLMEEGVVSQVDIQRVMQSAASNFTLADPALAGISIVSRRGVESSGTILGVRGEGLTRGLTEFDRTEGILTRKNDYLYADLVDDTGEMLGSTSPSRAVDELELAIQKAAGHASVFYAPAGHAEAKKLGLIRVDFAKSVNDIVDGPAVSRGLLALAVFNLAVELISINAARDKWTGEELAWAYGRAAAGGLSEITAASLKLSIVLNSNAAQGTGNKVFRFAVRPLFDLKNWFFIGNRLRKVGASTLVRTVGLASFTAGAIGASISGLNLHKSLANNDYDSATGHAVALAGGIIFFSNPLMATILAIPGWGWAVLGMSMVVGGALYAGLAADDCFEQLLKHGPLGKYEGQGDKSVNDPAYFGQLLTLLSPISVTAQKYGDSDQDPDLSNEDHPPTSDDYVITIKTPLVSQLTISGSLQPSLPQNSFKLVVQELAYVSSTTAVPGSGGAVHDYYLRSTSQLRKVVSRQSLPTQSAVRFLVKRNLHERALQGFGYHESIITAVRVGLQAVISTELGSIAFPSPISEKYEPFDMARHSSPPAKSKGGVAPGGQTESPYWFFTEVAI</sequence>
<organism evidence="4 5">
    <name type="scientific">Marinobacter similis</name>
    <dbReference type="NCBI Taxonomy" id="1420916"/>
    <lineage>
        <taxon>Bacteria</taxon>
        <taxon>Pseudomonadati</taxon>
        <taxon>Pseudomonadota</taxon>
        <taxon>Gammaproteobacteria</taxon>
        <taxon>Pseudomonadales</taxon>
        <taxon>Marinobacteraceae</taxon>
        <taxon>Marinobacter</taxon>
    </lineage>
</organism>
<feature type="transmembrane region" description="Helical" evidence="2">
    <location>
        <begin position="841"/>
        <end position="863"/>
    </location>
</feature>
<evidence type="ECO:0000259" key="3">
    <source>
        <dbReference type="Pfam" id="PF20249"/>
    </source>
</evidence>
<reference evidence="4 5" key="1">
    <citation type="journal article" date="2014" name="Genome Announc.">
        <title>Draft Genome Sequences of Marinobacter similis A3d10T and Marinobacter salarius R9SW1T.</title>
        <authorList>
            <person name="Ivanova E.P."/>
            <person name="Ng H.J."/>
            <person name="Webb H.K."/>
            <person name="Feng G."/>
            <person name="Oshima K."/>
            <person name="Hattori M."/>
            <person name="Ohkuma M."/>
            <person name="Sergeev A.F."/>
            <person name="Mikhailov V.V."/>
            <person name="Crawford R.J."/>
            <person name="Sawabe T."/>
        </authorList>
    </citation>
    <scope>NUCLEOTIDE SEQUENCE [LARGE SCALE GENOMIC DNA]</scope>
    <source>
        <strain evidence="4 5">A3d10</strain>
    </source>
</reference>
<protein>
    <recommendedName>
        <fullName evidence="3">Toxin VasX N-terminal region domain-containing protein</fullName>
    </recommendedName>
</protein>
<evidence type="ECO:0000256" key="2">
    <source>
        <dbReference type="SAM" id="Phobius"/>
    </source>
</evidence>
<feature type="region of interest" description="Disordered" evidence="1">
    <location>
        <begin position="935"/>
        <end position="954"/>
    </location>
</feature>
<dbReference type="HOGENOM" id="CLU_009204_0_0_6"/>
<gene>
    <name evidence="4" type="ORF">AU14_16665</name>
</gene>
<keyword evidence="5" id="KW-1185">Reference proteome</keyword>
<feature type="transmembrane region" description="Helical" evidence="2">
    <location>
        <begin position="869"/>
        <end position="890"/>
    </location>
</feature>
<dbReference type="STRING" id="1420916.AU14_16665"/>
<accession>W5YMT7</accession>
<feature type="domain" description="Toxin VasX N-terminal region" evidence="3">
    <location>
        <begin position="92"/>
        <end position="192"/>
    </location>
</feature>
<name>W5YMT7_9GAMM</name>
<feature type="transmembrane region" description="Helical" evidence="2">
    <location>
        <begin position="806"/>
        <end position="829"/>
    </location>
</feature>
<dbReference type="InterPro" id="IPR046864">
    <property type="entry name" value="VasX_N"/>
</dbReference>
<dbReference type="KEGG" id="msx:AU14_16665"/>
<keyword evidence="2" id="KW-0812">Transmembrane</keyword>
<evidence type="ECO:0000256" key="1">
    <source>
        <dbReference type="SAM" id="MobiDB-lite"/>
    </source>
</evidence>
<dbReference type="OrthoDB" id="5406083at2"/>
<dbReference type="AlphaFoldDB" id="W5YMT7"/>
<dbReference type="CDD" id="cd20705">
    <property type="entry name" value="MIX_I"/>
    <property type="match status" value="1"/>
</dbReference>